<dbReference type="Pfam" id="PF24764">
    <property type="entry name" value="rva_4"/>
    <property type="match status" value="1"/>
</dbReference>
<dbReference type="Proteomes" id="UP000007879">
    <property type="component" value="Unassembled WGS sequence"/>
</dbReference>
<dbReference type="OrthoDB" id="2845878at2759"/>
<dbReference type="PANTHER" id="PTHR46791">
    <property type="entry name" value="EXPRESSED PROTEIN"/>
    <property type="match status" value="1"/>
</dbReference>
<evidence type="ECO:0000259" key="1">
    <source>
        <dbReference type="Pfam" id="PF24764"/>
    </source>
</evidence>
<accession>A0A1X7T9A9</accession>
<proteinExistence type="predicted"/>
<organism evidence="2">
    <name type="scientific">Amphimedon queenslandica</name>
    <name type="common">Sponge</name>
    <dbReference type="NCBI Taxonomy" id="400682"/>
    <lineage>
        <taxon>Eukaryota</taxon>
        <taxon>Metazoa</taxon>
        <taxon>Porifera</taxon>
        <taxon>Demospongiae</taxon>
        <taxon>Heteroscleromorpha</taxon>
        <taxon>Haplosclerida</taxon>
        <taxon>Niphatidae</taxon>
        <taxon>Amphimedon</taxon>
    </lineage>
</organism>
<reference evidence="2" key="2">
    <citation type="submission" date="2017-05" db="UniProtKB">
        <authorList>
            <consortium name="EnsemblMetazoa"/>
        </authorList>
    </citation>
    <scope>IDENTIFICATION</scope>
</reference>
<dbReference type="InParanoid" id="A0A1X7T9A9"/>
<name>A0A1X7T9A9_AMPQE</name>
<dbReference type="AlphaFoldDB" id="A0A1X7T9A9"/>
<dbReference type="InterPro" id="IPR058913">
    <property type="entry name" value="Integrase_dom_put"/>
</dbReference>
<evidence type="ECO:0000313" key="2">
    <source>
        <dbReference type="EnsemblMetazoa" id="Aqu2.1.11008_001"/>
    </source>
</evidence>
<dbReference type="EnsemblMetazoa" id="XM_020005295.1">
    <property type="protein sequence ID" value="XP_019860854.1"/>
    <property type="gene ID" value="LOC109589172"/>
</dbReference>
<dbReference type="eggNOG" id="ENOG502S2UW">
    <property type="taxonomic scope" value="Eukaryota"/>
</dbReference>
<reference evidence="3" key="1">
    <citation type="journal article" date="2010" name="Nature">
        <title>The Amphimedon queenslandica genome and the evolution of animal complexity.</title>
        <authorList>
            <person name="Srivastava M."/>
            <person name="Simakov O."/>
            <person name="Chapman J."/>
            <person name="Fahey B."/>
            <person name="Gauthier M.E."/>
            <person name="Mitros T."/>
            <person name="Richards G.S."/>
            <person name="Conaco C."/>
            <person name="Dacre M."/>
            <person name="Hellsten U."/>
            <person name="Larroux C."/>
            <person name="Putnam N.H."/>
            <person name="Stanke M."/>
            <person name="Adamska M."/>
            <person name="Darling A."/>
            <person name="Degnan S.M."/>
            <person name="Oakley T.H."/>
            <person name="Plachetzki D.C."/>
            <person name="Zhai Y."/>
            <person name="Adamski M."/>
            <person name="Calcino A."/>
            <person name="Cummins S.F."/>
            <person name="Goodstein D.M."/>
            <person name="Harris C."/>
            <person name="Jackson D.J."/>
            <person name="Leys S.P."/>
            <person name="Shu S."/>
            <person name="Woodcroft B.J."/>
            <person name="Vervoort M."/>
            <person name="Kosik K.S."/>
            <person name="Manning G."/>
            <person name="Degnan B.M."/>
            <person name="Rokhsar D.S."/>
        </authorList>
    </citation>
    <scope>NUCLEOTIDE SEQUENCE [LARGE SCALE GENOMIC DNA]</scope>
</reference>
<dbReference type="EnsemblMetazoa" id="Aqu2.1.11008_001">
    <property type="protein sequence ID" value="Aqu2.1.11008_001"/>
    <property type="gene ID" value="Aqu2.1.11008"/>
</dbReference>
<gene>
    <name evidence="2" type="primary">109589172</name>
</gene>
<keyword evidence="3" id="KW-1185">Reference proteome</keyword>
<evidence type="ECO:0000313" key="3">
    <source>
        <dbReference type="Proteomes" id="UP000007879"/>
    </source>
</evidence>
<dbReference type="KEGG" id="aqu:109589172"/>
<feature type="domain" description="Integrase core" evidence="1">
    <location>
        <begin position="132"/>
        <end position="293"/>
    </location>
</feature>
<dbReference type="PANTHER" id="PTHR46791:SF5">
    <property type="entry name" value="CLR5 DOMAIN-CONTAINING PROTEIN-RELATED"/>
    <property type="match status" value="1"/>
</dbReference>
<protein>
    <recommendedName>
        <fullName evidence="1">Integrase core domain-containing protein</fullName>
    </recommendedName>
</protein>
<sequence length="400" mass="45202">MDSVPFLHIEYLVKSGLTYEEVSEELMRSYPGVRGLSARSVRRYCNVNGISHLQTNEIESLAVEAIYEVGALYGRRLMRGYLLSKGFRISERSVASALKAIDPDSYESRRQNALDRTNPIPYRPRYFGHKLHLDQNEKLTPFGVTTVVARDGYSGKIISFGVMPRKNNVAIYDLVYKKALHEYGLWDQVRVDHGREFYLILYIQDQLRETYGSPDVRPHVQSTSTANMPVERIWPEINSRVNYPIKRLLISMVDDGTLEMEDNTVKFCVSFITSRIVHAGIKRFVSAWNEHTIPRSGIPSQIAAVGESGITILPLSVIPGAEEAAEMYCAQGGRLHFECDFGIDPLAERNDLIMLRDQWLSSVIPLSSDTFSNVVSGDGSLLKRSILACIELTLRFSELI</sequence>